<evidence type="ECO:0000256" key="6">
    <source>
        <dbReference type="ARBA" id="ARBA00022692"/>
    </source>
</evidence>
<feature type="transmembrane region" description="Helical" evidence="9">
    <location>
        <begin position="203"/>
        <end position="222"/>
    </location>
</feature>
<keyword evidence="8 9" id="KW-0472">Membrane</keyword>
<keyword evidence="12" id="KW-1185">Reference proteome</keyword>
<evidence type="ECO:0000256" key="9">
    <source>
        <dbReference type="RuleBase" id="RU363032"/>
    </source>
</evidence>
<dbReference type="RefSeq" id="WP_377009107.1">
    <property type="nucleotide sequence ID" value="NZ_JBHSLV010000026.1"/>
</dbReference>
<dbReference type="Proteomes" id="UP001596104">
    <property type="component" value="Unassembled WGS sequence"/>
</dbReference>
<evidence type="ECO:0000259" key="10">
    <source>
        <dbReference type="PROSITE" id="PS50928"/>
    </source>
</evidence>
<evidence type="ECO:0000256" key="2">
    <source>
        <dbReference type="ARBA" id="ARBA00010072"/>
    </source>
</evidence>
<keyword evidence="7 9" id="KW-1133">Transmembrane helix</keyword>
<dbReference type="Gene3D" id="1.10.3720.10">
    <property type="entry name" value="MetI-like"/>
    <property type="match status" value="1"/>
</dbReference>
<keyword evidence="6 9" id="KW-0812">Transmembrane</keyword>
<dbReference type="PROSITE" id="PS50928">
    <property type="entry name" value="ABC_TM1"/>
    <property type="match status" value="1"/>
</dbReference>
<reference evidence="12" key="1">
    <citation type="journal article" date="2019" name="Int. J. Syst. Evol. Microbiol.">
        <title>The Global Catalogue of Microorganisms (GCM) 10K type strain sequencing project: providing services to taxonomists for standard genome sequencing and annotation.</title>
        <authorList>
            <consortium name="The Broad Institute Genomics Platform"/>
            <consortium name="The Broad Institute Genome Sequencing Center for Infectious Disease"/>
            <person name="Wu L."/>
            <person name="Ma J."/>
        </authorList>
    </citation>
    <scope>NUCLEOTIDE SEQUENCE [LARGE SCALE GENOMIC DNA]</scope>
    <source>
        <strain evidence="12">CGMCC 1.16326</strain>
    </source>
</reference>
<sequence length="236" mass="24399">MSNFGLFGFGPDGWGAVLLAGAAVSICAAVCGLILASLIGAAAARAKLLGGPIARTIAQAYTTVLRGVPDLLVIFLLYFGSSSVLSSVGGFFGYQGFLALPGFIAGVLAIGIVAGALMTEVFRGAFLAVKPGEIEAAKACGMSTFLRFRRIVAPLTLRHALPSIGNVWLGLLKGSSLLSATGVAELMRQTQIAAGSTRLPFDFYLAAALIYVALAVSSGLLIQAAERRYSRGIVRR</sequence>
<gene>
    <name evidence="11" type="ORF">ACFPPC_15285</name>
</gene>
<feature type="transmembrane region" description="Helical" evidence="9">
    <location>
        <begin position="14"/>
        <end position="39"/>
    </location>
</feature>
<feature type="transmembrane region" description="Helical" evidence="9">
    <location>
        <begin position="98"/>
        <end position="118"/>
    </location>
</feature>
<dbReference type="InterPro" id="IPR051613">
    <property type="entry name" value="ABC_transp_permease_HisMQ"/>
</dbReference>
<comment type="subcellular location">
    <subcellularLocation>
        <location evidence="1">Cell inner membrane</location>
        <topology evidence="1">Multi-pass membrane protein</topology>
    </subcellularLocation>
    <subcellularLocation>
        <location evidence="9">Cell membrane</location>
        <topology evidence="9">Multi-pass membrane protein</topology>
    </subcellularLocation>
</comment>
<evidence type="ECO:0000256" key="3">
    <source>
        <dbReference type="ARBA" id="ARBA00022448"/>
    </source>
</evidence>
<evidence type="ECO:0000313" key="12">
    <source>
        <dbReference type="Proteomes" id="UP001596104"/>
    </source>
</evidence>
<dbReference type="PANTHER" id="PTHR30133">
    <property type="entry name" value="CATIONIC AMINO ACID TRANSPORTER, MEMBRANE COMPONENT"/>
    <property type="match status" value="1"/>
</dbReference>
<dbReference type="InterPro" id="IPR010065">
    <property type="entry name" value="AA_ABC_transptr_permease_3TM"/>
</dbReference>
<evidence type="ECO:0000313" key="11">
    <source>
        <dbReference type="EMBL" id="MFC5394006.1"/>
    </source>
</evidence>
<dbReference type="EMBL" id="JBHSLV010000026">
    <property type="protein sequence ID" value="MFC5394006.1"/>
    <property type="molecule type" value="Genomic_DNA"/>
</dbReference>
<protein>
    <submittedName>
        <fullName evidence="11">ABC transporter permease</fullName>
    </submittedName>
</protein>
<comment type="similarity">
    <text evidence="2">Belongs to the binding-protein-dependent transport system permease family. HisMQ subfamily.</text>
</comment>
<name>A0ABW0HBN9_9HYPH</name>
<dbReference type="InterPro" id="IPR035906">
    <property type="entry name" value="MetI-like_sf"/>
</dbReference>
<feature type="transmembrane region" description="Helical" evidence="9">
    <location>
        <begin position="71"/>
        <end position="92"/>
    </location>
</feature>
<evidence type="ECO:0000256" key="1">
    <source>
        <dbReference type="ARBA" id="ARBA00004429"/>
    </source>
</evidence>
<accession>A0ABW0HBN9</accession>
<feature type="domain" description="ABC transmembrane type-1" evidence="10">
    <location>
        <begin position="18"/>
        <end position="222"/>
    </location>
</feature>
<evidence type="ECO:0000256" key="8">
    <source>
        <dbReference type="ARBA" id="ARBA00023136"/>
    </source>
</evidence>
<comment type="caution">
    <text evidence="11">The sequence shown here is derived from an EMBL/GenBank/DDBJ whole genome shotgun (WGS) entry which is preliminary data.</text>
</comment>
<proteinExistence type="inferred from homology"/>
<dbReference type="SUPFAM" id="SSF161098">
    <property type="entry name" value="MetI-like"/>
    <property type="match status" value="1"/>
</dbReference>
<dbReference type="InterPro" id="IPR000515">
    <property type="entry name" value="MetI-like"/>
</dbReference>
<keyword evidence="4" id="KW-1003">Cell membrane</keyword>
<evidence type="ECO:0000256" key="7">
    <source>
        <dbReference type="ARBA" id="ARBA00022989"/>
    </source>
</evidence>
<dbReference type="Pfam" id="PF00528">
    <property type="entry name" value="BPD_transp_1"/>
    <property type="match status" value="1"/>
</dbReference>
<dbReference type="NCBIfam" id="TIGR01726">
    <property type="entry name" value="HEQRo_perm_3TM"/>
    <property type="match status" value="1"/>
</dbReference>
<evidence type="ECO:0000256" key="5">
    <source>
        <dbReference type="ARBA" id="ARBA00022519"/>
    </source>
</evidence>
<organism evidence="11 12">
    <name type="scientific">Bosea vestrisii</name>
    <dbReference type="NCBI Taxonomy" id="151416"/>
    <lineage>
        <taxon>Bacteria</taxon>
        <taxon>Pseudomonadati</taxon>
        <taxon>Pseudomonadota</taxon>
        <taxon>Alphaproteobacteria</taxon>
        <taxon>Hyphomicrobiales</taxon>
        <taxon>Boseaceae</taxon>
        <taxon>Bosea</taxon>
    </lineage>
</organism>
<dbReference type="CDD" id="cd06261">
    <property type="entry name" value="TM_PBP2"/>
    <property type="match status" value="1"/>
</dbReference>
<keyword evidence="5" id="KW-0997">Cell inner membrane</keyword>
<evidence type="ECO:0000256" key="4">
    <source>
        <dbReference type="ARBA" id="ARBA00022475"/>
    </source>
</evidence>
<keyword evidence="3 9" id="KW-0813">Transport</keyword>
<feature type="transmembrane region" description="Helical" evidence="9">
    <location>
        <begin position="151"/>
        <end position="171"/>
    </location>
</feature>